<dbReference type="UniPathway" id="UPA00538">
    <property type="reaction ID" value="UER00592"/>
</dbReference>
<dbReference type="GO" id="GO:0016874">
    <property type="term" value="F:ligase activity"/>
    <property type="evidence" value="ECO:0007669"/>
    <property type="project" value="UniProtKB-KW"/>
</dbReference>
<dbReference type="InterPro" id="IPR000544">
    <property type="entry name" value="Octanoyltransferase"/>
</dbReference>
<dbReference type="HAMAP" id="MF_00013">
    <property type="entry name" value="LipB"/>
    <property type="match status" value="1"/>
</dbReference>
<dbReference type="InterPro" id="IPR045864">
    <property type="entry name" value="aa-tRNA-synth_II/BPL/LPL"/>
</dbReference>
<dbReference type="GO" id="GO:0033819">
    <property type="term" value="F:lipoyl(octanoyl) transferase activity"/>
    <property type="evidence" value="ECO:0007669"/>
    <property type="project" value="UniProtKB-EC"/>
</dbReference>
<dbReference type="GO" id="GO:0009249">
    <property type="term" value="P:protein lipoylation"/>
    <property type="evidence" value="ECO:0007669"/>
    <property type="project" value="InterPro"/>
</dbReference>
<keyword evidence="7" id="KW-0436">Ligase</keyword>
<dbReference type="EMBL" id="UOYP01000568">
    <property type="protein sequence ID" value="VAY89300.1"/>
    <property type="molecule type" value="Genomic_DNA"/>
</dbReference>
<dbReference type="Pfam" id="PF21948">
    <property type="entry name" value="LplA-B_cat"/>
    <property type="match status" value="1"/>
</dbReference>
<dbReference type="EC" id="2.3.1.181" evidence="2"/>
<gene>
    <name evidence="7" type="primary">lipB</name>
    <name evidence="7" type="ORF">CARN8_610013</name>
</gene>
<dbReference type="SUPFAM" id="SSF55681">
    <property type="entry name" value="Class II aaRS and biotin synthetases"/>
    <property type="match status" value="1"/>
</dbReference>
<keyword evidence="4 7" id="KW-0808">Transferase</keyword>
<dbReference type="CDD" id="cd16444">
    <property type="entry name" value="LipB"/>
    <property type="match status" value="1"/>
</dbReference>
<dbReference type="Gene3D" id="3.30.930.10">
    <property type="entry name" value="Bira Bifunctional Protein, Domain 2"/>
    <property type="match status" value="1"/>
</dbReference>
<dbReference type="PIRSF" id="PIRSF016262">
    <property type="entry name" value="LPLase"/>
    <property type="match status" value="1"/>
</dbReference>
<organism evidence="7">
    <name type="scientific">mine drainage metagenome</name>
    <dbReference type="NCBI Taxonomy" id="410659"/>
    <lineage>
        <taxon>unclassified sequences</taxon>
        <taxon>metagenomes</taxon>
        <taxon>ecological metagenomes</taxon>
    </lineage>
</organism>
<evidence type="ECO:0000256" key="2">
    <source>
        <dbReference type="ARBA" id="ARBA00012334"/>
    </source>
</evidence>
<dbReference type="InterPro" id="IPR020605">
    <property type="entry name" value="Octanoyltransferase_CS"/>
</dbReference>
<comment type="pathway">
    <text evidence="1">Protein modification; protein lipoylation via endogenous pathway; protein N(6)-(lipoyl)lysine from octanoyl-[acyl-carrier-protein]: step 1/2.</text>
</comment>
<evidence type="ECO:0000256" key="3">
    <source>
        <dbReference type="ARBA" id="ARBA00022490"/>
    </source>
</evidence>
<evidence type="ECO:0000313" key="7">
    <source>
        <dbReference type="EMBL" id="VAY89300.1"/>
    </source>
</evidence>
<dbReference type="NCBIfam" id="TIGR00214">
    <property type="entry name" value="lipB"/>
    <property type="match status" value="1"/>
</dbReference>
<proteinExistence type="inferred from homology"/>
<dbReference type="FunFam" id="3.30.930.10:FF:000020">
    <property type="entry name" value="Octanoyltransferase"/>
    <property type="match status" value="1"/>
</dbReference>
<protein>
    <recommendedName>
        <fullName evidence="2">lipoyl(octanoyl) transferase</fullName>
        <ecNumber evidence="2">2.3.1.181</ecNumber>
    </recommendedName>
</protein>
<dbReference type="PANTHER" id="PTHR10993:SF7">
    <property type="entry name" value="LIPOYLTRANSFERASE 2, MITOCHONDRIAL-RELATED"/>
    <property type="match status" value="1"/>
</dbReference>
<dbReference type="NCBIfam" id="NF010922">
    <property type="entry name" value="PRK14342.1"/>
    <property type="match status" value="1"/>
</dbReference>
<evidence type="ECO:0000256" key="1">
    <source>
        <dbReference type="ARBA" id="ARBA00004821"/>
    </source>
</evidence>
<dbReference type="AlphaFoldDB" id="A0A3P3ZR57"/>
<evidence type="ECO:0000256" key="5">
    <source>
        <dbReference type="ARBA" id="ARBA00023315"/>
    </source>
</evidence>
<feature type="domain" description="BPL/LPL catalytic" evidence="6">
    <location>
        <begin position="42"/>
        <end position="217"/>
    </location>
</feature>
<dbReference type="PANTHER" id="PTHR10993">
    <property type="entry name" value="OCTANOYLTRANSFERASE"/>
    <property type="match status" value="1"/>
</dbReference>
<dbReference type="PROSITE" id="PS01313">
    <property type="entry name" value="LIPB"/>
    <property type="match status" value="1"/>
</dbReference>
<dbReference type="InterPro" id="IPR004143">
    <property type="entry name" value="BPL_LPL_catalytic"/>
</dbReference>
<evidence type="ECO:0000256" key="4">
    <source>
        <dbReference type="ARBA" id="ARBA00022679"/>
    </source>
</evidence>
<accession>A0A3P3ZR57</accession>
<evidence type="ECO:0000259" key="6">
    <source>
        <dbReference type="PROSITE" id="PS51733"/>
    </source>
</evidence>
<sequence length="219" mass="24369">MNSFPAGQRERFERWVTRSFPAPLAYETVWQAMRDWTAQRQADTLDELWGLEHRPVYTLGQAGQRSYLHHTGRIPVVETDRGGQVTYHGPGQAIVYCLVDLRRRALGIRALVHHLEEAVISILEPYQIQAQRRSGAPGVYVGEAKVAALGLRVSQGCCYHGVALNVAMDLEPFAGIDPCGLKGTPVTQTRDLGVTETLPVLRAALMQKIRQQLDGEEGR</sequence>
<dbReference type="PROSITE" id="PS51733">
    <property type="entry name" value="BPL_LPL_CATALYTIC"/>
    <property type="match status" value="1"/>
</dbReference>
<reference evidence="7" key="1">
    <citation type="submission" date="2018-10" db="EMBL/GenBank/DDBJ databases">
        <authorList>
            <person name="Plewniak F."/>
        </authorList>
    </citation>
    <scope>NUCLEOTIDE SEQUENCE</scope>
</reference>
<name>A0A3P3ZR57_9ZZZZ</name>
<keyword evidence="5 7" id="KW-0012">Acyltransferase</keyword>
<keyword evidence="3" id="KW-0963">Cytoplasm</keyword>